<dbReference type="InterPro" id="IPR011051">
    <property type="entry name" value="RmlC_Cupin_sf"/>
</dbReference>
<feature type="binding site" evidence="8">
    <location>
        <position position="94"/>
    </location>
    <ligand>
        <name>Zn(2+)</name>
        <dbReference type="ChEBI" id="CHEBI:29105"/>
    </ligand>
</feature>
<feature type="active site" evidence="9">
    <location>
        <position position="188"/>
    </location>
</feature>
<evidence type="ECO:0000256" key="4">
    <source>
        <dbReference type="ARBA" id="ARBA00022723"/>
    </source>
</evidence>
<dbReference type="PIRSF" id="PIRSF036894">
    <property type="entry name" value="PMI_Firm_short"/>
    <property type="match status" value="1"/>
</dbReference>
<dbReference type="GO" id="GO:0008270">
    <property type="term" value="F:zinc ion binding"/>
    <property type="evidence" value="ECO:0007669"/>
    <property type="project" value="UniProtKB-UniRule"/>
</dbReference>
<evidence type="ECO:0000256" key="1">
    <source>
        <dbReference type="ARBA" id="ARBA00000757"/>
    </source>
</evidence>
<dbReference type="PANTHER" id="PTHR42742">
    <property type="entry name" value="TRANSCRIPTIONAL REPRESSOR MPRA"/>
    <property type="match status" value="1"/>
</dbReference>
<dbReference type="InterPro" id="IPR014628">
    <property type="entry name" value="Man6P_isomerase_Firm_short"/>
</dbReference>
<dbReference type="InterPro" id="IPR014710">
    <property type="entry name" value="RmlC-like_jellyroll"/>
</dbReference>
<dbReference type="InterPro" id="IPR046457">
    <property type="entry name" value="PMI_typeI_cat"/>
</dbReference>
<accession>A0A2K4FAJ8</accession>
<proteinExistence type="inferred from homology"/>
<organism evidence="12 13">
    <name type="scientific">Staphylococcus argensis</name>
    <dbReference type="NCBI Taxonomy" id="1607738"/>
    <lineage>
        <taxon>Bacteria</taxon>
        <taxon>Bacillati</taxon>
        <taxon>Bacillota</taxon>
        <taxon>Bacilli</taxon>
        <taxon>Bacillales</taxon>
        <taxon>Staphylococcaceae</taxon>
        <taxon>Staphylococcus</taxon>
    </lineage>
</organism>
<dbReference type="GO" id="GO:0005975">
    <property type="term" value="P:carbohydrate metabolic process"/>
    <property type="evidence" value="ECO:0007669"/>
    <property type="project" value="UniProtKB-UniRule"/>
</dbReference>
<comment type="similarity">
    <text evidence="2 7">Belongs to the mannose-6-phosphate isomerase type 1 family.</text>
</comment>
<sequence length="311" mass="35444">MALFLEPVFQQRIWGGRNLEQFGYDIPTDTTGECWGISAHPHGPNRVINGPYKGETLDQLWKSHRELFGNDSRDTFPLLTKILDANDKLSVQVHPDDDYARQHAGESGKTECWYILDCKEDAEIIYGVDADSKKEVEELIDKQAFDDLFHRVKVKPGDFYYVPAGTVHAIGEGIMILETQQSSDTTYRIYDYDRKDKDGNKRDLHLEESKAVIDVSNKTPNTTPEVTKYGENTYTEFVSNHFFTVGKWEVAESLNYEKPHSYCLISVIEGSGIVEVDGENFDIEKGTHFILTSEDKNITFKGQLTFIVSYS</sequence>
<evidence type="ECO:0000259" key="10">
    <source>
        <dbReference type="Pfam" id="PF20511"/>
    </source>
</evidence>
<dbReference type="InterPro" id="IPR051804">
    <property type="entry name" value="Carb_Metab_Reg_Kinase/Isom"/>
</dbReference>
<evidence type="ECO:0000259" key="11">
    <source>
        <dbReference type="Pfam" id="PF21621"/>
    </source>
</evidence>
<feature type="binding site" evidence="8">
    <location>
        <position position="111"/>
    </location>
    <ligand>
        <name>Zn(2+)</name>
        <dbReference type="ChEBI" id="CHEBI:29105"/>
    </ligand>
</feature>
<dbReference type="OrthoDB" id="9808275at2"/>
<evidence type="ECO:0000256" key="9">
    <source>
        <dbReference type="PIRSR" id="PIRSR036894-2"/>
    </source>
</evidence>
<keyword evidence="13" id="KW-1185">Reference proteome</keyword>
<feature type="domain" description="Mannose-6-phosphate isomerase cupin" evidence="11">
    <location>
        <begin position="234"/>
        <end position="310"/>
    </location>
</feature>
<evidence type="ECO:0000256" key="8">
    <source>
        <dbReference type="PIRSR" id="PIRSR036894-1"/>
    </source>
</evidence>
<dbReference type="Pfam" id="PF20511">
    <property type="entry name" value="PMI_typeI_cat"/>
    <property type="match status" value="1"/>
</dbReference>
<dbReference type="InterPro" id="IPR049071">
    <property type="entry name" value="MPI_cupin_dom"/>
</dbReference>
<dbReference type="EC" id="5.3.1.8" evidence="3 7"/>
<reference evidence="12 13" key="1">
    <citation type="submission" date="2017-08" db="EMBL/GenBank/DDBJ databases">
        <title>Draft genome sequences of 64 type strains of genus Staph aureus.</title>
        <authorList>
            <person name="Cole K."/>
            <person name="Golubchik T."/>
            <person name="Russell J."/>
            <person name="Foster D."/>
            <person name="Llewelyn M."/>
            <person name="Wilson D."/>
            <person name="Crook D."/>
            <person name="Paul J."/>
        </authorList>
    </citation>
    <scope>NUCLEOTIDE SEQUENCE [LARGE SCALE GENOMIC DNA]</scope>
    <source>
        <strain evidence="12 13">DSM 29875</strain>
    </source>
</reference>
<keyword evidence="6 7" id="KW-0413">Isomerase</keyword>
<dbReference type="Gene3D" id="2.60.120.10">
    <property type="entry name" value="Jelly Rolls"/>
    <property type="match status" value="2"/>
</dbReference>
<dbReference type="Proteomes" id="UP000242712">
    <property type="component" value="Unassembled WGS sequence"/>
</dbReference>
<keyword evidence="5 7" id="KW-0862">Zinc</keyword>
<feature type="domain" description="Phosphomannose isomerase type I catalytic" evidence="10">
    <location>
        <begin position="4"/>
        <end position="102"/>
    </location>
</feature>
<evidence type="ECO:0000313" key="12">
    <source>
        <dbReference type="EMBL" id="POA08380.1"/>
    </source>
</evidence>
<comment type="cofactor">
    <cofactor evidence="8">
        <name>Zn(2+)</name>
        <dbReference type="ChEBI" id="CHEBI:29105"/>
    </cofactor>
    <text evidence="8">Binds 1 zinc ion per subunit.</text>
</comment>
<evidence type="ECO:0000256" key="5">
    <source>
        <dbReference type="ARBA" id="ARBA00022833"/>
    </source>
</evidence>
<dbReference type="GO" id="GO:0004476">
    <property type="term" value="F:mannose-6-phosphate isomerase activity"/>
    <property type="evidence" value="ECO:0007669"/>
    <property type="project" value="UniProtKB-UniRule"/>
</dbReference>
<name>A0A2K4FAJ8_9STAP</name>
<dbReference type="AlphaFoldDB" id="A0A2K4FAJ8"/>
<comment type="catalytic activity">
    <reaction evidence="1 7">
        <text>D-mannose 6-phosphate = D-fructose 6-phosphate</text>
        <dbReference type="Rhea" id="RHEA:12356"/>
        <dbReference type="ChEBI" id="CHEBI:58735"/>
        <dbReference type="ChEBI" id="CHEBI:61527"/>
        <dbReference type="EC" id="5.3.1.8"/>
    </reaction>
</comment>
<dbReference type="CDD" id="cd07010">
    <property type="entry name" value="cupin_PMI_type_I_N_bac"/>
    <property type="match status" value="1"/>
</dbReference>
<dbReference type="NCBIfam" id="TIGR00218">
    <property type="entry name" value="manA"/>
    <property type="match status" value="1"/>
</dbReference>
<dbReference type="InterPro" id="IPR001250">
    <property type="entry name" value="Man6P_Isoase-1"/>
</dbReference>
<evidence type="ECO:0000313" key="13">
    <source>
        <dbReference type="Proteomes" id="UP000242712"/>
    </source>
</evidence>
<evidence type="ECO:0000256" key="6">
    <source>
        <dbReference type="ARBA" id="ARBA00023235"/>
    </source>
</evidence>
<protein>
    <recommendedName>
        <fullName evidence="3 7">Mannose-6-phosphate isomerase</fullName>
        <ecNumber evidence="3 7">5.3.1.8</ecNumber>
    </recommendedName>
</protein>
<dbReference type="SUPFAM" id="SSF51182">
    <property type="entry name" value="RmlC-like cupins"/>
    <property type="match status" value="1"/>
</dbReference>
<evidence type="ECO:0000256" key="3">
    <source>
        <dbReference type="ARBA" id="ARBA00011956"/>
    </source>
</evidence>
<dbReference type="GeneID" id="98298650"/>
<keyword evidence="4 7" id="KW-0479">Metal-binding</keyword>
<comment type="caution">
    <text evidence="12">The sequence shown here is derived from an EMBL/GenBank/DDBJ whole genome shotgun (WGS) entry which is preliminary data.</text>
</comment>
<dbReference type="RefSeq" id="WP_103372166.1">
    <property type="nucleotide sequence ID" value="NZ_CBCRVO010000002.1"/>
</dbReference>
<evidence type="ECO:0000256" key="7">
    <source>
        <dbReference type="PIRNR" id="PIRNR036894"/>
    </source>
</evidence>
<feature type="binding site" evidence="8">
    <location>
        <position position="168"/>
    </location>
    <ligand>
        <name>Zn(2+)</name>
        <dbReference type="ChEBI" id="CHEBI:29105"/>
    </ligand>
</feature>
<gene>
    <name evidence="12" type="primary">manA</name>
    <name evidence="12" type="ORF">CD039_09860</name>
</gene>
<dbReference type="Pfam" id="PF21621">
    <property type="entry name" value="MPI_cupin_dom"/>
    <property type="match status" value="1"/>
</dbReference>
<dbReference type="EMBL" id="PPPX01000016">
    <property type="protein sequence ID" value="POA08380.1"/>
    <property type="molecule type" value="Genomic_DNA"/>
</dbReference>
<evidence type="ECO:0000256" key="2">
    <source>
        <dbReference type="ARBA" id="ARBA00010772"/>
    </source>
</evidence>
<dbReference type="PANTHER" id="PTHR42742:SF3">
    <property type="entry name" value="FRUCTOKINASE"/>
    <property type="match status" value="1"/>
</dbReference>